<dbReference type="SUPFAM" id="SSF51412">
    <property type="entry name" value="Inosine monophosphate dehydrogenase (IMPDH)"/>
    <property type="match status" value="1"/>
</dbReference>
<dbReference type="EC" id="2.3.1.39" evidence="1"/>
<evidence type="ECO:0000256" key="3">
    <source>
        <dbReference type="ARBA" id="ARBA00023315"/>
    </source>
</evidence>
<evidence type="ECO:0000313" key="8">
    <source>
        <dbReference type="Proteomes" id="UP000423413"/>
    </source>
</evidence>
<dbReference type="InterPro" id="IPR001227">
    <property type="entry name" value="Ac_transferase_dom_sf"/>
</dbReference>
<evidence type="ECO:0000259" key="6">
    <source>
        <dbReference type="SMART" id="SM00827"/>
    </source>
</evidence>
<dbReference type="NCBIfam" id="TIGR02814">
    <property type="entry name" value="pfaD_fam"/>
    <property type="match status" value="1"/>
</dbReference>
<protein>
    <recommendedName>
        <fullName evidence="1">[acyl-carrier-protein] S-malonyltransferase</fullName>
        <ecNumber evidence="1">2.3.1.39</ecNumber>
    </recommendedName>
</protein>
<dbReference type="InterPro" id="IPR004410">
    <property type="entry name" value="Malonyl_CoA-ACP_transAc_FabD"/>
</dbReference>
<dbReference type="Pfam" id="PF21607">
    <property type="entry name" value="FabD_helical_ins"/>
    <property type="match status" value="1"/>
</dbReference>
<dbReference type="Proteomes" id="UP000423413">
    <property type="component" value="Chromosome"/>
</dbReference>
<dbReference type="GO" id="GO:0004314">
    <property type="term" value="F:[acyl-carrier-protein] S-malonyltransferase activity"/>
    <property type="evidence" value="ECO:0007669"/>
    <property type="project" value="UniProtKB-EC"/>
</dbReference>
<keyword evidence="3 7" id="KW-0012">Acyltransferase</keyword>
<dbReference type="InterPro" id="IPR014179">
    <property type="entry name" value="PfaD-like_TIM-barrel"/>
</dbReference>
<dbReference type="InterPro" id="IPR016036">
    <property type="entry name" value="Malonyl_transacylase_ACP-bd"/>
</dbReference>
<evidence type="ECO:0000256" key="5">
    <source>
        <dbReference type="SAM" id="MobiDB-lite"/>
    </source>
</evidence>
<dbReference type="SMART" id="SM00827">
    <property type="entry name" value="PKS_AT"/>
    <property type="match status" value="1"/>
</dbReference>
<dbReference type="EMBL" id="CP046441">
    <property type="protein sequence ID" value="QGT80921.1"/>
    <property type="molecule type" value="Genomic_DNA"/>
</dbReference>
<dbReference type="InterPro" id="IPR050858">
    <property type="entry name" value="Mal-CoA-ACP_Trans/PKS_FabD"/>
</dbReference>
<dbReference type="PANTHER" id="PTHR42681:SF1">
    <property type="entry name" value="MALONYL-COA-ACYL CARRIER PROTEIN TRANSACYLASE, MITOCHONDRIAL"/>
    <property type="match status" value="1"/>
</dbReference>
<evidence type="ECO:0000256" key="4">
    <source>
        <dbReference type="ARBA" id="ARBA00048462"/>
    </source>
</evidence>
<dbReference type="PANTHER" id="PTHR42681">
    <property type="entry name" value="MALONYL-COA-ACYL CARRIER PROTEIN TRANSACYLASE, MITOCHONDRIAL"/>
    <property type="match status" value="1"/>
</dbReference>
<dbReference type="InterPro" id="IPR016035">
    <property type="entry name" value="Acyl_Trfase/lysoPLipase"/>
</dbReference>
<feature type="compositionally biased region" description="Low complexity" evidence="5">
    <location>
        <begin position="303"/>
        <end position="321"/>
    </location>
</feature>
<dbReference type="InterPro" id="IPR049489">
    <property type="entry name" value="FabD-like_helical_ins"/>
</dbReference>
<organism evidence="7 8">
    <name type="scientific">Pseudomonas coronafaciens pv. coronafaciens</name>
    <dbReference type="NCBI Taxonomy" id="235275"/>
    <lineage>
        <taxon>Bacteria</taxon>
        <taxon>Pseudomonadati</taxon>
        <taxon>Pseudomonadota</taxon>
        <taxon>Gammaproteobacteria</taxon>
        <taxon>Pseudomonadales</taxon>
        <taxon>Pseudomonadaceae</taxon>
        <taxon>Pseudomonas</taxon>
        <taxon>Pseudomonas coronafaciens</taxon>
    </lineage>
</organism>
<dbReference type="Gene3D" id="3.40.366.10">
    <property type="entry name" value="Malonyl-Coenzyme A Acyl Carrier Protein, domain 2"/>
    <property type="match status" value="1"/>
</dbReference>
<dbReference type="GO" id="GO:0005829">
    <property type="term" value="C:cytosol"/>
    <property type="evidence" value="ECO:0007669"/>
    <property type="project" value="TreeGrafter"/>
</dbReference>
<dbReference type="Gene3D" id="3.20.20.70">
    <property type="entry name" value="Aldolase class I"/>
    <property type="match status" value="2"/>
</dbReference>
<comment type="catalytic activity">
    <reaction evidence="4">
        <text>holo-[ACP] + malonyl-CoA = malonyl-[ACP] + CoA</text>
        <dbReference type="Rhea" id="RHEA:41792"/>
        <dbReference type="Rhea" id="RHEA-COMP:9623"/>
        <dbReference type="Rhea" id="RHEA-COMP:9685"/>
        <dbReference type="ChEBI" id="CHEBI:57287"/>
        <dbReference type="ChEBI" id="CHEBI:57384"/>
        <dbReference type="ChEBI" id="CHEBI:64479"/>
        <dbReference type="ChEBI" id="CHEBI:78449"/>
        <dbReference type="EC" id="2.3.1.39"/>
    </reaction>
</comment>
<evidence type="ECO:0000256" key="2">
    <source>
        <dbReference type="ARBA" id="ARBA00022679"/>
    </source>
</evidence>
<accession>A0AAE6UM14</accession>
<gene>
    <name evidence="7" type="primary">fabD</name>
    <name evidence="7" type="ORF">GMO17_06860</name>
</gene>
<sequence>MKAYVALFPGQGSQSLGMGKELFSRYPHEVQLAHEILGWSVETLCTSGPVEQLNNTLYTQPALFLVNALHYKAHLEDSGCLPTVAAGLSLGEYSALYAAGVFSFEEGLSIVKRRAELMAAQQGGGMIAVVGRPRHELTQFLETQNLEGFDIANENSATQFVIAGPAIEISRACKLIEKELGASAFILPVSGAFHSRYMADAKQSFTQYLNTRIFDAAHFPVISNVNALPYIPARAKELLANQLTMPVKWFDSIVNMARDFPDIEWIELGPGKTLTNLTQNILKKLAREGQPTAPTRTVTTPNSQTPAQTPSAAPPTTLTQPNTLGPSSFRERYEVDLSCLVGGMARGIASTRMVTKLAQNNLLGFFGSGGLPLNETEGALATLVDSCNGKCWGLNLVASHADDALIDLAIKYNVPVVEAAAFVDVTQALVRYRLATLPKTPGDNNHPRTGGQARLIVKLSDPAVAARFLSPAPQHMVKALLASGAITAYQASLAPHRAVADDICIEGVSGGHTGKATWLDLLPTIRRQRDDAIKQYGFVDTVHIGAAGGMGSPESVAAAFMSGAQFVVTGSINQCTPEAATSDLVKDMLSRASTNDTDFAPSSDMFEIGSKVQVLKKGLLYPARSKKLYELYNSFSSWLDIPIETRQSIEEKYFRKSFAMVLQELEAARPTTYDLSASDRSKYQMAQVFKWYCSQASRYAQAGDETRKVDFQIWAGPSIGAANHWLGATQLSDWRKRHVDQLTQALMSDAARQVSAFQGV</sequence>
<feature type="compositionally biased region" description="Polar residues" evidence="5">
    <location>
        <begin position="292"/>
        <end position="302"/>
    </location>
</feature>
<dbReference type="SUPFAM" id="SSF55048">
    <property type="entry name" value="Probable ACP-binding domain of malonyl-CoA ACP transacylase"/>
    <property type="match status" value="1"/>
</dbReference>
<evidence type="ECO:0000313" key="7">
    <source>
        <dbReference type="EMBL" id="QGT80921.1"/>
    </source>
</evidence>
<dbReference type="Gene3D" id="3.30.70.250">
    <property type="entry name" value="Malonyl-CoA ACP transacylase, ACP-binding"/>
    <property type="match status" value="1"/>
</dbReference>
<name>A0AAE6UM14_9PSED</name>
<dbReference type="Pfam" id="PF03060">
    <property type="entry name" value="NMO"/>
    <property type="match status" value="1"/>
</dbReference>
<reference evidence="7 8" key="1">
    <citation type="submission" date="2019-11" db="EMBL/GenBank/DDBJ databases">
        <title>Complete genome sequence of Pseudomonas syringae pv. coronafaciens isolate B19001 originated in imported oat cereal.</title>
        <authorList>
            <person name="Kim S.M."/>
            <person name="Lee B.C."/>
            <person name="Seo S.J."/>
            <person name="Lee J.E."/>
            <person name="Choi N.J."/>
            <person name="Park J.H."/>
        </authorList>
    </citation>
    <scope>NUCLEOTIDE SEQUENCE [LARGE SCALE GENOMIC DNA]</scope>
    <source>
        <strain evidence="7 8">B19001</strain>
    </source>
</reference>
<proteinExistence type="predicted"/>
<dbReference type="GO" id="GO:0006633">
    <property type="term" value="P:fatty acid biosynthetic process"/>
    <property type="evidence" value="ECO:0007669"/>
    <property type="project" value="TreeGrafter"/>
</dbReference>
<dbReference type="AlphaFoldDB" id="A0AAE6UM14"/>
<evidence type="ECO:0000256" key="1">
    <source>
        <dbReference type="ARBA" id="ARBA00013258"/>
    </source>
</evidence>
<dbReference type="InterPro" id="IPR013785">
    <property type="entry name" value="Aldolase_TIM"/>
</dbReference>
<dbReference type="Pfam" id="PF00698">
    <property type="entry name" value="Acyl_transf_1"/>
    <property type="match status" value="1"/>
</dbReference>
<feature type="region of interest" description="Disordered" evidence="5">
    <location>
        <begin position="287"/>
        <end position="325"/>
    </location>
</feature>
<dbReference type="InterPro" id="IPR014043">
    <property type="entry name" value="Acyl_transferase_dom"/>
</dbReference>
<feature type="domain" description="Malonyl-CoA:ACP transacylase (MAT)" evidence="6">
    <location>
        <begin position="7"/>
        <end position="348"/>
    </location>
</feature>
<keyword evidence="2 7" id="KW-0808">Transferase</keyword>
<dbReference type="SUPFAM" id="SSF52151">
    <property type="entry name" value="FabD/lysophospholipase-like"/>
    <property type="match status" value="1"/>
</dbReference>
<dbReference type="NCBIfam" id="TIGR00128">
    <property type="entry name" value="fabD"/>
    <property type="match status" value="1"/>
</dbReference>
<dbReference type="RefSeq" id="WP_191892814.1">
    <property type="nucleotide sequence ID" value="NZ_CP046441.1"/>
</dbReference>